<reference evidence="3" key="1">
    <citation type="journal article" date="2021" name="Elife">
        <title>Highly contiguous assemblies of 101 drosophilid genomes.</title>
        <authorList>
            <person name="Kim B.Y."/>
            <person name="Wang J.R."/>
            <person name="Miller D.E."/>
            <person name="Barmina O."/>
            <person name="Delaney E."/>
            <person name="Thompson A."/>
            <person name="Comeault A.A."/>
            <person name="Peede D."/>
            <person name="D'Agostino E.R."/>
            <person name="Pelaez J."/>
            <person name="Aguilar J.M."/>
            <person name="Haji D."/>
            <person name="Matsunaga T."/>
            <person name="Armstrong E.E."/>
            <person name="Zych M."/>
            <person name="Ogawa Y."/>
            <person name="Stamenkovic-Radak M."/>
            <person name="Jelic M."/>
            <person name="Veselinovic M.S."/>
            <person name="Tanaskovic M."/>
            <person name="Eric P."/>
            <person name="Gao J.J."/>
            <person name="Katoh T.K."/>
            <person name="Toda M.J."/>
            <person name="Watabe H."/>
            <person name="Watada M."/>
            <person name="Davis J.S."/>
            <person name="Moyle L.C."/>
            <person name="Manoli G."/>
            <person name="Bertolini E."/>
            <person name="Kostal V."/>
            <person name="Hawley R.S."/>
            <person name="Takahashi A."/>
            <person name="Jones C.D."/>
            <person name="Price D.K."/>
            <person name="Whiteman N."/>
            <person name="Kopp A."/>
            <person name="Matute D.R."/>
            <person name="Petrov D.A."/>
        </authorList>
    </citation>
    <scope>NUCLEOTIDE SEQUENCE [LARGE SCALE GENOMIC DNA]</scope>
</reference>
<dbReference type="Proteomes" id="UP001652680">
    <property type="component" value="Unassembled WGS sequence"/>
</dbReference>
<keyword evidence="1" id="KW-0472">Membrane</keyword>
<reference evidence="2" key="3">
    <citation type="submission" date="2025-05" db="UniProtKB">
        <authorList>
            <consortium name="EnsemblMetazoa"/>
        </authorList>
    </citation>
    <scope>IDENTIFICATION</scope>
</reference>
<evidence type="ECO:0000313" key="4">
    <source>
        <dbReference type="RefSeq" id="XP_016987805.1"/>
    </source>
</evidence>
<protein>
    <submittedName>
        <fullName evidence="4">Beta-1,4-glucuronyltransferase 1</fullName>
    </submittedName>
</protein>
<dbReference type="AlphaFoldDB" id="A0A6P4FBI5"/>
<dbReference type="GeneID" id="108050583"/>
<accession>A0A6P4FBI5</accession>
<keyword evidence="3" id="KW-1185">Reference proteome</keyword>
<dbReference type="RefSeq" id="XP_016987805.1">
    <property type="nucleotide sequence ID" value="XM_017132316.1"/>
</dbReference>
<dbReference type="OrthoDB" id="9974378at2759"/>
<organism evidence="4">
    <name type="scientific">Drosophila rhopaloa</name>
    <name type="common">Fruit fly</name>
    <dbReference type="NCBI Taxonomy" id="1041015"/>
    <lineage>
        <taxon>Eukaryota</taxon>
        <taxon>Metazoa</taxon>
        <taxon>Ecdysozoa</taxon>
        <taxon>Arthropoda</taxon>
        <taxon>Hexapoda</taxon>
        <taxon>Insecta</taxon>
        <taxon>Pterygota</taxon>
        <taxon>Neoptera</taxon>
        <taxon>Endopterygota</taxon>
        <taxon>Diptera</taxon>
        <taxon>Brachycera</taxon>
        <taxon>Muscomorpha</taxon>
        <taxon>Ephydroidea</taxon>
        <taxon>Drosophilidae</taxon>
        <taxon>Drosophila</taxon>
        <taxon>Sophophora</taxon>
    </lineage>
</organism>
<dbReference type="PANTHER" id="PTHR47412">
    <property type="entry name" value="FI01434P-RELATED"/>
    <property type="match status" value="1"/>
</dbReference>
<reference evidence="4" key="2">
    <citation type="submission" date="2025-04" db="UniProtKB">
        <authorList>
            <consortium name="RefSeq"/>
        </authorList>
    </citation>
    <scope>IDENTIFICATION</scope>
</reference>
<evidence type="ECO:0000313" key="3">
    <source>
        <dbReference type="Proteomes" id="UP001652680"/>
    </source>
</evidence>
<keyword evidence="1" id="KW-0812">Transmembrane</keyword>
<feature type="transmembrane region" description="Helical" evidence="1">
    <location>
        <begin position="21"/>
        <end position="40"/>
    </location>
</feature>
<gene>
    <name evidence="4" type="primary">LOC108050583</name>
    <name evidence="2" type="synonym">108050583</name>
</gene>
<evidence type="ECO:0000256" key="1">
    <source>
        <dbReference type="SAM" id="Phobius"/>
    </source>
</evidence>
<name>A0A6P4FBI5_DRORH</name>
<dbReference type="PANTHER" id="PTHR47412:SF1">
    <property type="entry name" value="FI01434P-RELATED"/>
    <property type="match status" value="1"/>
</dbReference>
<sequence length="428" mass="48773">MLKKSFCSTGKGNSRRLKHNMYLILGFLIVIAILSLVLNVSSLDKATVVKLRKFVNCEDKSYKSSKGIYRDYWVLENYIMADHGPLSCFANVTYTSHADYTYLDNVVPLLERWRSPLSLAIYAPGSDFIPTLESILYLLQCHPGRELVRELTSFHLYFNVQHLPQVVPSPKMALKRKANCNAPPPYVNVAKKTLYKSRTKLDYPVNMGRNIARKASLTHFVLASDIELYPSPGLVPAYLRFLSRRVIGRPGQQPTSPVVHVLRIFEVMSNVSVPNTKTELQKLLKSNEAIPFHMEICAVCHRGPKLDEWVNATEVSADLSVFNVGHRSESDNMWEPVFIGTVEDPPYDERLSWEGQRDKMTQAYAMCVLDYEFHILDNSFLVHKPGIKQPDKSKSIFPQTRRTNDALINKKISRELRIMYGSRAGCVL</sequence>
<keyword evidence="1" id="KW-1133">Transmembrane helix</keyword>
<dbReference type="Pfam" id="PF13896">
    <property type="entry name" value="Glyco_transf_49"/>
    <property type="match status" value="1"/>
</dbReference>
<evidence type="ECO:0000313" key="2">
    <source>
        <dbReference type="EnsemblMetazoa" id="XP_016987805.1"/>
    </source>
</evidence>
<dbReference type="EnsemblMetazoa" id="XM_017132316.1">
    <property type="protein sequence ID" value="XP_016987805.1"/>
    <property type="gene ID" value="LOC108050583"/>
</dbReference>
<proteinExistence type="predicted"/>